<dbReference type="Pfam" id="PF00753">
    <property type="entry name" value="Lactamase_B"/>
    <property type="match status" value="1"/>
</dbReference>
<protein>
    <submittedName>
        <fullName evidence="3">MBL fold metallo-hydrolase</fullName>
    </submittedName>
</protein>
<gene>
    <name evidence="3" type="ORF">MN202_12825</name>
</gene>
<dbReference type="InterPro" id="IPR036866">
    <property type="entry name" value="RibonucZ/Hydroxyglut_hydro"/>
</dbReference>
<dbReference type="EMBL" id="JALAAR010000010">
    <property type="protein sequence ID" value="MEH8018122.1"/>
    <property type="molecule type" value="Genomic_DNA"/>
</dbReference>
<evidence type="ECO:0000256" key="1">
    <source>
        <dbReference type="ARBA" id="ARBA00022723"/>
    </source>
</evidence>
<comment type="caution">
    <text evidence="3">The sequence shown here is derived from an EMBL/GenBank/DDBJ whole genome shotgun (WGS) entry which is preliminary data.</text>
</comment>
<keyword evidence="1" id="KW-0479">Metal-binding</keyword>
<dbReference type="Proteomes" id="UP001375382">
    <property type="component" value="Unassembled WGS sequence"/>
</dbReference>
<dbReference type="SUPFAM" id="SSF56281">
    <property type="entry name" value="Metallo-hydrolase/oxidoreductase"/>
    <property type="match status" value="1"/>
</dbReference>
<dbReference type="CDD" id="cd07724">
    <property type="entry name" value="POD-like_MBL-fold"/>
    <property type="match status" value="1"/>
</dbReference>
<organism evidence="3 4">
    <name type="scientific">Rheinheimera muenzenbergensis</name>
    <dbReference type="NCBI Taxonomy" id="1193628"/>
    <lineage>
        <taxon>Bacteria</taxon>
        <taxon>Pseudomonadati</taxon>
        <taxon>Pseudomonadota</taxon>
        <taxon>Gammaproteobacteria</taxon>
        <taxon>Chromatiales</taxon>
        <taxon>Chromatiaceae</taxon>
        <taxon>Rheinheimera</taxon>
    </lineage>
</organism>
<reference evidence="3 4" key="1">
    <citation type="journal article" date="2023" name="Ecotoxicol. Environ. Saf.">
        <title>Mercury remediation potential of mercury-resistant strain Rheinheimera metallidurans sp. nov. isolated from a municipal waste dumping site.</title>
        <authorList>
            <person name="Yadav V."/>
            <person name="Manjhi A."/>
            <person name="Vadakedath N."/>
        </authorList>
    </citation>
    <scope>NUCLEOTIDE SEQUENCE [LARGE SCALE GENOMIC DNA]</scope>
    <source>
        <strain evidence="3 4">E-49</strain>
    </source>
</reference>
<keyword evidence="4" id="KW-1185">Reference proteome</keyword>
<dbReference type="RefSeq" id="WP_335736530.1">
    <property type="nucleotide sequence ID" value="NZ_JALAAR010000010.1"/>
</dbReference>
<dbReference type="InterPro" id="IPR044528">
    <property type="entry name" value="POD-like_MBL-fold"/>
</dbReference>
<dbReference type="Gene3D" id="3.60.15.10">
    <property type="entry name" value="Ribonuclease Z/Hydroxyacylglutathione hydrolase-like"/>
    <property type="match status" value="1"/>
</dbReference>
<evidence type="ECO:0000313" key="4">
    <source>
        <dbReference type="Proteomes" id="UP001375382"/>
    </source>
</evidence>
<sequence length="290" mass="32002">MAANKLHIEMFFDADSSTFSYVVVDNSSGSAAIIDPVLNYDAPSGCVSAADADKMLAYIAANNLNLVWILETHAHADHLSAAHYLHAKTAAPVAIGEGIKKVQQTFKLVFNLADEELQANGDYFNKLFADNESFRIGNLSAQVINTPGHTNDSVSYLIEGHLFVGDSLFMPDSGTARCDFPGGDAHILFRSIQRIYQLPDTTQIYMCHDYQPGGRELKYQTSVAEQKAKNIHVKADTPEQEFVQKREARDKTLAVPRLIYPSVQVNIRGGQLPRAEQNGVSYIKIPLTQK</sequence>
<dbReference type="SMART" id="SM00849">
    <property type="entry name" value="Lactamase_B"/>
    <property type="match status" value="1"/>
</dbReference>
<dbReference type="PANTHER" id="PTHR43084:SF1">
    <property type="entry name" value="PERSULFIDE DIOXYGENASE ETHE1, MITOCHONDRIAL"/>
    <property type="match status" value="1"/>
</dbReference>
<feature type="domain" description="Metallo-beta-lactamase" evidence="2">
    <location>
        <begin position="17"/>
        <end position="208"/>
    </location>
</feature>
<accession>A0ABU8C8E3</accession>
<proteinExistence type="predicted"/>
<dbReference type="InterPro" id="IPR051682">
    <property type="entry name" value="Mito_Persulfide_Diox"/>
</dbReference>
<evidence type="ECO:0000259" key="2">
    <source>
        <dbReference type="SMART" id="SM00849"/>
    </source>
</evidence>
<dbReference type="PANTHER" id="PTHR43084">
    <property type="entry name" value="PERSULFIDE DIOXYGENASE ETHE1"/>
    <property type="match status" value="1"/>
</dbReference>
<name>A0ABU8C8E3_9GAMM</name>
<evidence type="ECO:0000313" key="3">
    <source>
        <dbReference type="EMBL" id="MEH8018122.1"/>
    </source>
</evidence>
<dbReference type="InterPro" id="IPR001279">
    <property type="entry name" value="Metallo-B-lactamas"/>
</dbReference>